<comment type="caution">
    <text evidence="1">The sequence shown here is derived from an EMBL/GenBank/DDBJ whole genome shotgun (WGS) entry which is preliminary data.</text>
</comment>
<dbReference type="Proteomes" id="UP001163321">
    <property type="component" value="Chromosome 1"/>
</dbReference>
<proteinExistence type="predicted"/>
<dbReference type="EMBL" id="CM047580">
    <property type="protein sequence ID" value="KAI9921883.1"/>
    <property type="molecule type" value="Genomic_DNA"/>
</dbReference>
<organism evidence="1 2">
    <name type="scientific">Peronosclerospora sorghi</name>
    <dbReference type="NCBI Taxonomy" id="230839"/>
    <lineage>
        <taxon>Eukaryota</taxon>
        <taxon>Sar</taxon>
        <taxon>Stramenopiles</taxon>
        <taxon>Oomycota</taxon>
        <taxon>Peronosporomycetes</taxon>
        <taxon>Peronosporales</taxon>
        <taxon>Peronosporaceae</taxon>
        <taxon>Peronosclerospora</taxon>
    </lineage>
</organism>
<name>A0ACC0WUW0_9STRA</name>
<evidence type="ECO:0000313" key="2">
    <source>
        <dbReference type="Proteomes" id="UP001163321"/>
    </source>
</evidence>
<gene>
    <name evidence="1" type="ORF">PsorP6_001478</name>
</gene>
<protein>
    <submittedName>
        <fullName evidence="1">Uncharacterized protein</fullName>
    </submittedName>
</protein>
<reference evidence="1 2" key="1">
    <citation type="journal article" date="2022" name="bioRxiv">
        <title>The genome of the oomycete Peronosclerospora sorghi, a cosmopolitan pathogen of maize and sorghum, is inflated with dispersed pseudogenes.</title>
        <authorList>
            <person name="Fletcher K."/>
            <person name="Martin F."/>
            <person name="Isakeit T."/>
            <person name="Cavanaugh K."/>
            <person name="Magill C."/>
            <person name="Michelmore R."/>
        </authorList>
    </citation>
    <scope>NUCLEOTIDE SEQUENCE [LARGE SCALE GENOMIC DNA]</scope>
    <source>
        <strain evidence="1">P6</strain>
    </source>
</reference>
<accession>A0ACC0WUW0</accession>
<evidence type="ECO:0000313" key="1">
    <source>
        <dbReference type="EMBL" id="KAI9921883.1"/>
    </source>
</evidence>
<keyword evidence="2" id="KW-1185">Reference proteome</keyword>
<sequence length="87" mass="9611">MGKFKRSNLIVRAYTTFSHLNSISSIQRIKGLSAEVIMIPDDVLTGAPGLSGNDVRDLVSVYSKLLDRLPGRLIIRDIFKLGVLSPR</sequence>